<dbReference type="EMBL" id="QGLT01000002">
    <property type="protein sequence ID" value="PXZ00525.1"/>
    <property type="molecule type" value="Genomic_DNA"/>
</dbReference>
<dbReference type="AlphaFoldDB" id="A0A318N225"/>
<dbReference type="OrthoDB" id="9796017at2"/>
<feature type="transmembrane region" description="Helical" evidence="3">
    <location>
        <begin position="129"/>
        <end position="150"/>
    </location>
</feature>
<gene>
    <name evidence="4" type="ORF">DK869_03710</name>
</gene>
<keyword evidence="3" id="KW-0812">Transmembrane</keyword>
<keyword evidence="3" id="KW-0472">Membrane</keyword>
<evidence type="ECO:0000256" key="2">
    <source>
        <dbReference type="ARBA" id="ARBA00022448"/>
    </source>
</evidence>
<evidence type="ECO:0000313" key="4">
    <source>
        <dbReference type="EMBL" id="PXZ00525.1"/>
    </source>
</evidence>
<keyword evidence="3" id="KW-1133">Transmembrane helix</keyword>
<evidence type="ECO:0000256" key="3">
    <source>
        <dbReference type="SAM" id="Phobius"/>
    </source>
</evidence>
<dbReference type="RefSeq" id="WP_110438668.1">
    <property type="nucleotide sequence ID" value="NZ_CP046393.1"/>
</dbReference>
<name>A0A318N225_9PROT</name>
<keyword evidence="5" id="KW-1185">Reference proteome</keyword>
<feature type="transmembrane region" description="Helical" evidence="3">
    <location>
        <begin position="191"/>
        <end position="209"/>
    </location>
</feature>
<dbReference type="PANTHER" id="PTHR30413">
    <property type="entry name" value="INNER MEMBRANE TRANSPORT PERMEASE"/>
    <property type="match status" value="1"/>
</dbReference>
<dbReference type="GO" id="GO:0015920">
    <property type="term" value="P:lipopolysaccharide transport"/>
    <property type="evidence" value="ECO:0007669"/>
    <property type="project" value="TreeGrafter"/>
</dbReference>
<evidence type="ECO:0000256" key="1">
    <source>
        <dbReference type="ARBA" id="ARBA00007783"/>
    </source>
</evidence>
<reference evidence="4 5" key="1">
    <citation type="submission" date="2018-05" db="EMBL/GenBank/DDBJ databases">
        <title>Reference genomes for bee gut microbiota database.</title>
        <authorList>
            <person name="Ellegaard K.M."/>
        </authorList>
    </citation>
    <scope>NUCLEOTIDE SEQUENCE [LARGE SCALE GENOMIC DNA]</scope>
    <source>
        <strain evidence="4 5">ESL0284</strain>
    </source>
</reference>
<comment type="caution">
    <text evidence="4">The sequence shown here is derived from an EMBL/GenBank/DDBJ whole genome shotgun (WGS) entry which is preliminary data.</text>
</comment>
<protein>
    <submittedName>
        <fullName evidence="4">Sugar ABC transporter permease</fullName>
    </submittedName>
</protein>
<comment type="similarity">
    <text evidence="1">Belongs to the ABC-2 integral membrane protein family.</text>
</comment>
<feature type="transmembrane region" description="Helical" evidence="3">
    <location>
        <begin position="90"/>
        <end position="108"/>
    </location>
</feature>
<proteinExistence type="inferred from homology"/>
<dbReference type="PANTHER" id="PTHR30413:SF10">
    <property type="entry name" value="CAPSULE POLYSACCHARIDE EXPORT INNER-MEMBRANE PROTEIN CTRC"/>
    <property type="match status" value="1"/>
</dbReference>
<sequence>MSTQIRTSNQNFYYRHLQCWIDIKESLKLWKLAYSMAWLDIKLRYKGSFLGPIWMTFSSATMMLAIGLIYGSLFKIHTETYLPYLSFSLIFWQNGIANMIVDACQCFLQTDTFIHSLKLPFFLQAIRTVIRNFLITFLNCITPFLVFIYYHKWPGTIILLSIPGFIIWIINSLAINILLGSICARFRDIPQIINSLIQIVYYITPIMWMPSQIHNFQSLLLLNPIYSTMQIIKGPILGEIPTISVYLSALAYSLVLWGLAWIMFIRSRTRLAFWI</sequence>
<evidence type="ECO:0000313" key="5">
    <source>
        <dbReference type="Proteomes" id="UP000247565"/>
    </source>
</evidence>
<feature type="transmembrane region" description="Helical" evidence="3">
    <location>
        <begin position="156"/>
        <end position="179"/>
    </location>
</feature>
<dbReference type="Proteomes" id="UP000247565">
    <property type="component" value="Unassembled WGS sequence"/>
</dbReference>
<accession>A0A318N225</accession>
<organism evidence="4 5">
    <name type="scientific">Commensalibacter melissae</name>
    <dbReference type="NCBI Taxonomy" id="2070537"/>
    <lineage>
        <taxon>Bacteria</taxon>
        <taxon>Pseudomonadati</taxon>
        <taxon>Pseudomonadota</taxon>
        <taxon>Alphaproteobacteria</taxon>
        <taxon>Acetobacterales</taxon>
        <taxon>Acetobacteraceae</taxon>
    </lineage>
</organism>
<feature type="transmembrane region" description="Helical" evidence="3">
    <location>
        <begin position="49"/>
        <end position="70"/>
    </location>
</feature>
<feature type="transmembrane region" description="Helical" evidence="3">
    <location>
        <begin position="243"/>
        <end position="265"/>
    </location>
</feature>
<keyword evidence="2" id="KW-0813">Transport</keyword>